<keyword evidence="3" id="KW-1185">Reference proteome</keyword>
<evidence type="ECO:0000256" key="1">
    <source>
        <dbReference type="SAM" id="MobiDB-lite"/>
    </source>
</evidence>
<dbReference type="HOGENOM" id="CLU_2262953_0_0_1"/>
<dbReference type="AlphaFoldDB" id="C0NVQ5"/>
<sequence>MVSMVFFSKTETRRSFNDGEVAKVCEELEPRKKNKKIHHSMESYRYFRLSWYSCNRTVHALYGGMYGIVTRPSGEPRNRSSDLAPGTLVSSSSSSLFSYIFPR</sequence>
<dbReference type="RefSeq" id="XP_045285075.1">
    <property type="nucleotide sequence ID" value="XM_045434284.1"/>
</dbReference>
<protein>
    <submittedName>
        <fullName evidence="2">Uncharacterized protein</fullName>
    </submittedName>
</protein>
<reference evidence="2" key="1">
    <citation type="submission" date="2009-02" db="EMBL/GenBank/DDBJ databases">
        <title>The Genome Sequence of Ajellomyces capsulatus strain G186AR.</title>
        <authorList>
            <consortium name="The Broad Institute Genome Sequencing Platform"/>
            <person name="Champion M."/>
            <person name="Cuomo C."/>
            <person name="Ma L.-J."/>
            <person name="Henn M.R."/>
            <person name="Sil A."/>
            <person name="Goldman B."/>
            <person name="Young S.K."/>
            <person name="Kodira C.D."/>
            <person name="Zeng Q."/>
            <person name="Koehrsen M."/>
            <person name="Alvarado L."/>
            <person name="Berlin A."/>
            <person name="Borenstein D."/>
            <person name="Chen Z."/>
            <person name="Engels R."/>
            <person name="Freedman E."/>
            <person name="Gellesch M."/>
            <person name="Goldberg J."/>
            <person name="Griggs A."/>
            <person name="Gujja S."/>
            <person name="Heiman D."/>
            <person name="Hepburn T."/>
            <person name="Howarth C."/>
            <person name="Jen D."/>
            <person name="Larson L."/>
            <person name="Lewis B."/>
            <person name="Mehta T."/>
            <person name="Park D."/>
            <person name="Pearson M."/>
            <person name="Roberts A."/>
            <person name="Saif S."/>
            <person name="Shea T."/>
            <person name="Shenoy N."/>
            <person name="Sisk P."/>
            <person name="Stolte C."/>
            <person name="Sykes S."/>
            <person name="Walk T."/>
            <person name="White J."/>
            <person name="Yandava C."/>
            <person name="Klein B."/>
            <person name="McEwen J.G."/>
            <person name="Puccia R."/>
            <person name="Goldman G.H."/>
            <person name="Felipe M.S."/>
            <person name="Nino-Vega G."/>
            <person name="San-Blas G."/>
            <person name="Taylor J."/>
            <person name="Mendoza L."/>
            <person name="Galagan J."/>
            <person name="Nusbaum C."/>
            <person name="Birren B."/>
        </authorList>
    </citation>
    <scope>NUCLEOTIDE SEQUENCE</scope>
    <source>
        <strain evidence="2">G186AR</strain>
    </source>
</reference>
<organism evidence="2 3">
    <name type="scientific">Ajellomyces capsulatus (strain G186AR / H82 / ATCC MYA-2454 / RMSCC 2432)</name>
    <name type="common">Darling's disease fungus</name>
    <name type="synonym">Histoplasma capsulatum</name>
    <dbReference type="NCBI Taxonomy" id="447093"/>
    <lineage>
        <taxon>Eukaryota</taxon>
        <taxon>Fungi</taxon>
        <taxon>Dikarya</taxon>
        <taxon>Ascomycota</taxon>
        <taxon>Pezizomycotina</taxon>
        <taxon>Eurotiomycetes</taxon>
        <taxon>Eurotiomycetidae</taxon>
        <taxon>Onygenales</taxon>
        <taxon>Ajellomycetaceae</taxon>
        <taxon>Histoplasma</taxon>
    </lineage>
</organism>
<evidence type="ECO:0000313" key="3">
    <source>
        <dbReference type="Proteomes" id="UP000001631"/>
    </source>
</evidence>
<accession>C0NVQ5</accession>
<feature type="region of interest" description="Disordered" evidence="1">
    <location>
        <begin position="73"/>
        <end position="103"/>
    </location>
</feature>
<dbReference type="GeneID" id="69040251"/>
<dbReference type="Proteomes" id="UP000001631">
    <property type="component" value="Unassembled WGS sequence"/>
</dbReference>
<dbReference type="EMBL" id="GG663373">
    <property type="protein sequence ID" value="EEH04594.1"/>
    <property type="molecule type" value="Genomic_DNA"/>
</dbReference>
<gene>
    <name evidence="2" type="ORF">HCBG_07235</name>
</gene>
<name>C0NVQ5_AJECG</name>
<evidence type="ECO:0000313" key="2">
    <source>
        <dbReference type="EMBL" id="EEH04594.1"/>
    </source>
</evidence>
<dbReference type="InParanoid" id="C0NVQ5"/>
<proteinExistence type="predicted"/>